<dbReference type="RefSeq" id="WP_175270046.1">
    <property type="nucleotide sequence ID" value="NZ_JABFCR010000043.1"/>
</dbReference>
<sequence length="194" mass="22141">MVFIDNHDELNIHITPNKTIYRKRDSVALTIEVKDKSGFPVQGSFSLTVTDDSQVRPDTTGNYSINTSLLLNADLKGNIENPGYYINRKDKQAWQALDNLMLTQGWTGYDWKNVFAPAKPPKFEAEKEFKITGRVTTLTNKPVAPGFSVLVSSQKPAFVKTFYTDENGRFWLINYRLLIAVRFSCRQKTPREKA</sequence>
<protein>
    <submittedName>
        <fullName evidence="1">Carboxypeptidase regulatory-like domain-containing protein</fullName>
    </submittedName>
</protein>
<keyword evidence="2" id="KW-1185">Reference proteome</keyword>
<dbReference type="Proteomes" id="UP000566071">
    <property type="component" value="Unassembled WGS sequence"/>
</dbReference>
<comment type="caution">
    <text evidence="1">The sequence shown here is derived from an EMBL/GenBank/DDBJ whole genome shotgun (WGS) entry which is preliminary data.</text>
</comment>
<evidence type="ECO:0000313" key="1">
    <source>
        <dbReference type="EMBL" id="NNU34366.1"/>
    </source>
</evidence>
<proteinExistence type="predicted"/>
<evidence type="ECO:0000313" key="2">
    <source>
        <dbReference type="Proteomes" id="UP000566071"/>
    </source>
</evidence>
<organism evidence="1 2">
    <name type="scientific">Mucilaginibacter humi</name>
    <dbReference type="NCBI Taxonomy" id="2732510"/>
    <lineage>
        <taxon>Bacteria</taxon>
        <taxon>Pseudomonadati</taxon>
        <taxon>Bacteroidota</taxon>
        <taxon>Sphingobacteriia</taxon>
        <taxon>Sphingobacteriales</taxon>
        <taxon>Sphingobacteriaceae</taxon>
        <taxon>Mucilaginibacter</taxon>
    </lineage>
</organism>
<gene>
    <name evidence="1" type="ORF">HK413_09850</name>
</gene>
<accession>A0ABX1W6Q7</accession>
<name>A0ABX1W6Q7_9SPHI</name>
<dbReference type="EMBL" id="JABFCR010000043">
    <property type="protein sequence ID" value="NNU34366.1"/>
    <property type="molecule type" value="Genomic_DNA"/>
</dbReference>
<reference evidence="1 2" key="1">
    <citation type="submission" date="2020-05" db="EMBL/GenBank/DDBJ databases">
        <authorList>
            <person name="Khan S.A."/>
            <person name="Jeon C.O."/>
            <person name="Chun B.H."/>
        </authorList>
    </citation>
    <scope>NUCLEOTIDE SEQUENCE [LARGE SCALE GENOMIC DNA]</scope>
    <source>
        <strain evidence="1 2">S1162</strain>
    </source>
</reference>